<dbReference type="EMBL" id="WIUZ02000008">
    <property type="protein sequence ID" value="KAF9784384.1"/>
    <property type="molecule type" value="Genomic_DNA"/>
</dbReference>
<evidence type="ECO:0000259" key="2">
    <source>
        <dbReference type="Pfam" id="PF23868"/>
    </source>
</evidence>
<dbReference type="PANTHER" id="PTHR38644:SF1">
    <property type="entry name" value="EXPRESSED PROTEIN"/>
    <property type="match status" value="1"/>
</dbReference>
<name>A0A9P6HFM8_9AGAM</name>
<dbReference type="OrthoDB" id="5319015at2759"/>
<accession>A0A9P6HFM8</accession>
<dbReference type="Proteomes" id="UP000736335">
    <property type="component" value="Unassembled WGS sequence"/>
</dbReference>
<organism evidence="3 4">
    <name type="scientific">Thelephora terrestris</name>
    <dbReference type="NCBI Taxonomy" id="56493"/>
    <lineage>
        <taxon>Eukaryota</taxon>
        <taxon>Fungi</taxon>
        <taxon>Dikarya</taxon>
        <taxon>Basidiomycota</taxon>
        <taxon>Agaricomycotina</taxon>
        <taxon>Agaricomycetes</taxon>
        <taxon>Thelephorales</taxon>
        <taxon>Thelephoraceae</taxon>
        <taxon>Thelephora</taxon>
    </lineage>
</organism>
<feature type="domain" description="Mmc1 C-terminal" evidence="2">
    <location>
        <begin position="413"/>
        <end position="595"/>
    </location>
</feature>
<reference evidence="3" key="2">
    <citation type="submission" date="2020-11" db="EMBL/GenBank/DDBJ databases">
        <authorList>
            <consortium name="DOE Joint Genome Institute"/>
            <person name="Kuo A."/>
            <person name="Miyauchi S."/>
            <person name="Kiss E."/>
            <person name="Drula E."/>
            <person name="Kohler A."/>
            <person name="Sanchez-Garcia M."/>
            <person name="Andreopoulos B."/>
            <person name="Barry K.W."/>
            <person name="Bonito G."/>
            <person name="Buee M."/>
            <person name="Carver A."/>
            <person name="Chen C."/>
            <person name="Cichocki N."/>
            <person name="Clum A."/>
            <person name="Culley D."/>
            <person name="Crous P.W."/>
            <person name="Fauchery L."/>
            <person name="Girlanda M."/>
            <person name="Hayes R."/>
            <person name="Keri Z."/>
            <person name="Labutti K."/>
            <person name="Lipzen A."/>
            <person name="Lombard V."/>
            <person name="Magnuson J."/>
            <person name="Maillard F."/>
            <person name="Morin E."/>
            <person name="Murat C."/>
            <person name="Nolan M."/>
            <person name="Ohm R."/>
            <person name="Pangilinan J."/>
            <person name="Pereira M."/>
            <person name="Perotto S."/>
            <person name="Peter M."/>
            <person name="Riley R."/>
            <person name="Sitrit Y."/>
            <person name="Stielow B."/>
            <person name="Szollosi G."/>
            <person name="Zifcakova L."/>
            <person name="Stursova M."/>
            <person name="Spatafora J.W."/>
            <person name="Tedersoo L."/>
            <person name="Vaario L.-M."/>
            <person name="Yamada A."/>
            <person name="Yan M."/>
            <person name="Wang P."/>
            <person name="Xu J."/>
            <person name="Bruns T."/>
            <person name="Baldrian P."/>
            <person name="Vilgalys R."/>
            <person name="Henrissat B."/>
            <person name="Grigoriev I.V."/>
            <person name="Hibbett D."/>
            <person name="Nagy L.G."/>
            <person name="Martin F.M."/>
        </authorList>
    </citation>
    <scope>NUCLEOTIDE SEQUENCE</scope>
    <source>
        <strain evidence="3">UH-Tt-Lm1</strain>
    </source>
</reference>
<dbReference type="Pfam" id="PF23868">
    <property type="entry name" value="Mmc1_C"/>
    <property type="match status" value="1"/>
</dbReference>
<evidence type="ECO:0000313" key="4">
    <source>
        <dbReference type="Proteomes" id="UP000736335"/>
    </source>
</evidence>
<evidence type="ECO:0000256" key="1">
    <source>
        <dbReference type="SAM" id="MobiDB-lite"/>
    </source>
</evidence>
<proteinExistence type="predicted"/>
<feature type="region of interest" description="Disordered" evidence="1">
    <location>
        <begin position="125"/>
        <end position="155"/>
    </location>
</feature>
<comment type="caution">
    <text evidence="3">The sequence shown here is derived from an EMBL/GenBank/DDBJ whole genome shotgun (WGS) entry which is preliminary data.</text>
</comment>
<reference evidence="3" key="1">
    <citation type="journal article" date="2020" name="Nat. Commun.">
        <title>Large-scale genome sequencing of mycorrhizal fungi provides insights into the early evolution of symbiotic traits.</title>
        <authorList>
            <person name="Miyauchi S."/>
            <person name="Kiss E."/>
            <person name="Kuo A."/>
            <person name="Drula E."/>
            <person name="Kohler A."/>
            <person name="Sanchez-Garcia M."/>
            <person name="Morin E."/>
            <person name="Andreopoulos B."/>
            <person name="Barry K.W."/>
            <person name="Bonito G."/>
            <person name="Buee M."/>
            <person name="Carver A."/>
            <person name="Chen C."/>
            <person name="Cichocki N."/>
            <person name="Clum A."/>
            <person name="Culley D."/>
            <person name="Crous P.W."/>
            <person name="Fauchery L."/>
            <person name="Girlanda M."/>
            <person name="Hayes R.D."/>
            <person name="Keri Z."/>
            <person name="LaButti K."/>
            <person name="Lipzen A."/>
            <person name="Lombard V."/>
            <person name="Magnuson J."/>
            <person name="Maillard F."/>
            <person name="Murat C."/>
            <person name="Nolan M."/>
            <person name="Ohm R.A."/>
            <person name="Pangilinan J."/>
            <person name="Pereira M.F."/>
            <person name="Perotto S."/>
            <person name="Peter M."/>
            <person name="Pfister S."/>
            <person name="Riley R."/>
            <person name="Sitrit Y."/>
            <person name="Stielow J.B."/>
            <person name="Szollosi G."/>
            <person name="Zifcakova L."/>
            <person name="Stursova M."/>
            <person name="Spatafora J.W."/>
            <person name="Tedersoo L."/>
            <person name="Vaario L.M."/>
            <person name="Yamada A."/>
            <person name="Yan M."/>
            <person name="Wang P."/>
            <person name="Xu J."/>
            <person name="Bruns T."/>
            <person name="Baldrian P."/>
            <person name="Vilgalys R."/>
            <person name="Dunand C."/>
            <person name="Henrissat B."/>
            <person name="Grigoriev I.V."/>
            <person name="Hibbett D."/>
            <person name="Nagy L.G."/>
            <person name="Martin F.M."/>
        </authorList>
    </citation>
    <scope>NUCLEOTIDE SEQUENCE</scope>
    <source>
        <strain evidence="3">UH-Tt-Lm1</strain>
    </source>
</reference>
<dbReference type="PANTHER" id="PTHR38644">
    <property type="entry name" value="EXPRESSED PROTEIN"/>
    <property type="match status" value="1"/>
</dbReference>
<evidence type="ECO:0000313" key="3">
    <source>
        <dbReference type="EMBL" id="KAF9784384.1"/>
    </source>
</evidence>
<dbReference type="AlphaFoldDB" id="A0A9P6HFM8"/>
<protein>
    <recommendedName>
        <fullName evidence="2">Mmc1 C-terminal domain-containing protein</fullName>
    </recommendedName>
</protein>
<sequence length="662" mass="73107">MHRCGRSLFLAKRRTNLFRFHSSTPTLAATEPTSSTSLPKPNALTLIHKASALLPRVFSPAPKHPVESLKLWTDLLDYAHDASIVRKDSTSGESRKARIVVHGVHPDSGAFDLVTALLEDEFSNPETTSLLHSRPRNITRSIQSGSAPTQSPDSLSLRSQWLTRFPTPVEIVELPSATSDAELMTLLTADIPVVVFNPIMTPPTSVLQSPLYRAVLDHPHAMLVVIGIETPETRAHIQSLFASSSRSDHSSGQAEEGAWTIWTKPPKVIYVNPSQALESLSTLKKNPGSLQAIEVYQHGKLSSRISDFDSAVRETLTEAKATLGNDASPPAFTAVALLNRSLNLARHSLNNSLREVDDLTCDIGELLGEAEKTKVCLHPEVLGIWDSIRGKEAETDEVKKAMVKSREDVERALNRLGWWKLLWRVDDVQEVVNAAIRQQWCRDLERTLIFHTGRLQAIQTHLKDKTVRLLHLFRPASPFSSVIRNNCQQLISSPTYPLPPAALLQPLSDRRDMLANHPVVRLHLAAQRVVFSTLGSATTSLGVLWANWVGLIENINLLGLSIGGETIVGTGILAGVVGLRWSVARWEKAKRGFWADWERVGNGLARDLTATLDEKFDRHVASVPMAACEQLGSLGKKRREELAELEGQVDTLLRDSKNLYSG</sequence>
<gene>
    <name evidence="3" type="ORF">BJ322DRAFT_1007209</name>
</gene>
<keyword evidence="4" id="KW-1185">Reference proteome</keyword>
<dbReference type="InterPro" id="IPR056196">
    <property type="entry name" value="Mmc1_C"/>
</dbReference>